<dbReference type="CDD" id="cd14798">
    <property type="entry name" value="RX-CC_like"/>
    <property type="match status" value="1"/>
</dbReference>
<dbReference type="EMBL" id="JAUUTY010000001">
    <property type="protein sequence ID" value="KAK1691754.1"/>
    <property type="molecule type" value="Genomic_DNA"/>
</dbReference>
<reference evidence="12" key="1">
    <citation type="submission" date="2023-07" db="EMBL/GenBank/DDBJ databases">
        <title>A chromosome-level genome assembly of Lolium multiflorum.</title>
        <authorList>
            <person name="Chen Y."/>
            <person name="Copetti D."/>
            <person name="Kolliker R."/>
            <person name="Studer B."/>
        </authorList>
    </citation>
    <scope>NUCLEOTIDE SEQUENCE</scope>
    <source>
        <strain evidence="12">02402/16</strain>
        <tissue evidence="12">Leaf</tissue>
    </source>
</reference>
<dbReference type="SUPFAM" id="SSF52540">
    <property type="entry name" value="P-loop containing nucleoside triphosphate hydrolases"/>
    <property type="match status" value="2"/>
</dbReference>
<dbReference type="InterPro" id="IPR055414">
    <property type="entry name" value="LRR_R13L4/SHOC2-like"/>
</dbReference>
<evidence type="ECO:0000256" key="3">
    <source>
        <dbReference type="ARBA" id="ARBA00022737"/>
    </source>
</evidence>
<gene>
    <name evidence="12" type="ORF">QYE76_008451</name>
</gene>
<feature type="domain" description="NB-ARC" evidence="8">
    <location>
        <begin position="175"/>
        <end position="352"/>
    </location>
</feature>
<keyword evidence="6" id="KW-0175">Coiled coil</keyword>
<feature type="domain" description="Disease resistance R13L4/SHOC-2-like LRR" evidence="11">
    <location>
        <begin position="778"/>
        <end position="877"/>
    </location>
</feature>
<dbReference type="PRINTS" id="PR00364">
    <property type="entry name" value="DISEASERSIST"/>
</dbReference>
<dbReference type="InterPro" id="IPR038005">
    <property type="entry name" value="RX-like_CC"/>
</dbReference>
<dbReference type="Pfam" id="PF18052">
    <property type="entry name" value="Rx_N"/>
    <property type="match status" value="1"/>
</dbReference>
<dbReference type="Proteomes" id="UP001231189">
    <property type="component" value="Unassembled WGS sequence"/>
</dbReference>
<evidence type="ECO:0000259" key="11">
    <source>
        <dbReference type="Pfam" id="PF23598"/>
    </source>
</evidence>
<dbReference type="InterPro" id="IPR044974">
    <property type="entry name" value="Disease_R_plants"/>
</dbReference>
<evidence type="ECO:0000256" key="6">
    <source>
        <dbReference type="ARBA" id="ARBA00023054"/>
    </source>
</evidence>
<proteinExistence type="inferred from homology"/>
<feature type="domain" description="Disease resistance N-terminal" evidence="9">
    <location>
        <begin position="15"/>
        <end position="98"/>
    </location>
</feature>
<dbReference type="GO" id="GO:0009626">
    <property type="term" value="P:plant-type hypersensitive response"/>
    <property type="evidence" value="ECO:0007669"/>
    <property type="project" value="UniProtKB-ARBA"/>
</dbReference>
<evidence type="ECO:0000256" key="1">
    <source>
        <dbReference type="ARBA" id="ARBA00008894"/>
    </source>
</evidence>
<dbReference type="Pfam" id="PF00931">
    <property type="entry name" value="NB-ARC"/>
    <property type="match status" value="2"/>
</dbReference>
<evidence type="ECO:0008006" key="14">
    <source>
        <dbReference type="Google" id="ProtNLM"/>
    </source>
</evidence>
<protein>
    <recommendedName>
        <fullName evidence="14">Disease resistance protein RPM1</fullName>
    </recommendedName>
</protein>
<dbReference type="Gene3D" id="1.10.8.430">
    <property type="entry name" value="Helical domain of apoptotic protease-activating factors"/>
    <property type="match status" value="1"/>
</dbReference>
<evidence type="ECO:0000259" key="10">
    <source>
        <dbReference type="Pfam" id="PF23559"/>
    </source>
</evidence>
<name>A0AAD8TSZ2_LOLMU</name>
<evidence type="ECO:0000259" key="9">
    <source>
        <dbReference type="Pfam" id="PF18052"/>
    </source>
</evidence>
<dbReference type="InterPro" id="IPR058922">
    <property type="entry name" value="WHD_DRP"/>
</dbReference>
<evidence type="ECO:0000256" key="4">
    <source>
        <dbReference type="ARBA" id="ARBA00022741"/>
    </source>
</evidence>
<dbReference type="Gene3D" id="1.20.5.4130">
    <property type="match status" value="1"/>
</dbReference>
<evidence type="ECO:0000256" key="7">
    <source>
        <dbReference type="SAM" id="MobiDB-lite"/>
    </source>
</evidence>
<evidence type="ECO:0000259" key="8">
    <source>
        <dbReference type="Pfam" id="PF00931"/>
    </source>
</evidence>
<dbReference type="GO" id="GO:0043531">
    <property type="term" value="F:ADP binding"/>
    <property type="evidence" value="ECO:0007669"/>
    <property type="project" value="InterPro"/>
</dbReference>
<evidence type="ECO:0000313" key="13">
    <source>
        <dbReference type="Proteomes" id="UP001231189"/>
    </source>
</evidence>
<dbReference type="Gene3D" id="3.40.50.300">
    <property type="entry name" value="P-loop containing nucleotide triphosphate hydrolases"/>
    <property type="match status" value="2"/>
</dbReference>
<keyword evidence="5" id="KW-0611">Plant defense</keyword>
<feature type="domain" description="Disease resistance R13L4/SHOC-2-like LRR" evidence="11">
    <location>
        <begin position="948"/>
        <end position="1186"/>
    </location>
</feature>
<dbReference type="InterPro" id="IPR032675">
    <property type="entry name" value="LRR_dom_sf"/>
</dbReference>
<dbReference type="GO" id="GO:0002758">
    <property type="term" value="P:innate immune response-activating signaling pathway"/>
    <property type="evidence" value="ECO:0007669"/>
    <property type="project" value="UniProtKB-ARBA"/>
</dbReference>
<organism evidence="12 13">
    <name type="scientific">Lolium multiflorum</name>
    <name type="common">Italian ryegrass</name>
    <name type="synonym">Lolium perenne subsp. multiflorum</name>
    <dbReference type="NCBI Taxonomy" id="4521"/>
    <lineage>
        <taxon>Eukaryota</taxon>
        <taxon>Viridiplantae</taxon>
        <taxon>Streptophyta</taxon>
        <taxon>Embryophyta</taxon>
        <taxon>Tracheophyta</taxon>
        <taxon>Spermatophyta</taxon>
        <taxon>Magnoliopsida</taxon>
        <taxon>Liliopsida</taxon>
        <taxon>Poales</taxon>
        <taxon>Poaceae</taxon>
        <taxon>BOP clade</taxon>
        <taxon>Pooideae</taxon>
        <taxon>Poodae</taxon>
        <taxon>Poeae</taxon>
        <taxon>Poeae Chloroplast Group 2 (Poeae type)</taxon>
        <taxon>Loliodinae</taxon>
        <taxon>Loliinae</taxon>
        <taxon>Lolium</taxon>
    </lineage>
</organism>
<dbReference type="AlphaFoldDB" id="A0AAD8TSZ2"/>
<dbReference type="PANTHER" id="PTHR23155:SF1114">
    <property type="entry name" value="OS02G0475500 PROTEIN"/>
    <property type="match status" value="1"/>
</dbReference>
<feature type="region of interest" description="Disordered" evidence="7">
    <location>
        <begin position="361"/>
        <end position="380"/>
    </location>
</feature>
<comment type="similarity">
    <text evidence="1">Belongs to the disease resistance NB-LRR family.</text>
</comment>
<keyword evidence="2" id="KW-0433">Leucine-rich repeat</keyword>
<dbReference type="Pfam" id="PF23559">
    <property type="entry name" value="WHD_DRP"/>
    <property type="match status" value="1"/>
</dbReference>
<dbReference type="InterPro" id="IPR027417">
    <property type="entry name" value="P-loop_NTPase"/>
</dbReference>
<keyword evidence="4" id="KW-0547">Nucleotide-binding</keyword>
<dbReference type="Gene3D" id="1.10.10.10">
    <property type="entry name" value="Winged helix-like DNA-binding domain superfamily/Winged helix DNA-binding domain"/>
    <property type="match status" value="1"/>
</dbReference>
<evidence type="ECO:0000313" key="12">
    <source>
        <dbReference type="EMBL" id="KAK1691754.1"/>
    </source>
</evidence>
<dbReference type="SUPFAM" id="SSF52047">
    <property type="entry name" value="RNI-like"/>
    <property type="match status" value="1"/>
</dbReference>
<sequence>MLMEATALSIGKSVLNGALSYAKSALAEEVALQLGVRRDQLFITNELEMMQAFLMVAHDEGVDSMVVKVWVKQVRDVAYDVEDSLQEFAVRLQKQSWWRIHQTLLDRRRVAKQMKELRANVEDVSQRNMRYHLIKGSSSKPATIGGQSAVAEGTTMSGTAEVMRLREKAKVDLVRLINKKDNDLIVIAVSGTSAGHLGKMSIIKDAYEDPMIQKKFECRAWIGKLMCPFNLTEFLQSIIEQFHVNFLQESGEKEKKALEMQVLRKMRRMKEDSLVREFTRYVNQRSYLIVLNEIHTVEEWGQIKPCFQLINKHGSRIVVCAEQVGVASSCVGPEDAAPEYKQLLAHHNLYAFYEKGSRDGTNLTEAGPSSNVGTAVSDNSANRKMLNRTGTILEVLKESQLIGRETEKEEIIKQVTTEDSQLQVISVWGMGGLGKTTLVRDVYQDEKLSGKFPKRACATIMRPFNVNELLQNLASQFGYNNVPEMDKELLGKKYLIVLDDLSSNAEWDTIIPHFPLTQTSSRIIVTTRVKDIATHCSKNHEKIYTLQSLEDDKALDLFTKKIFGKATNMDEEYPELVEHANLILKKCNGLPLAIVTIGGFLANQPKTVMEWRKLNEHISAELVMNPEIGIIRTILMRSYDGLPYYLKSCFLYMPIFPEDYMVGWKRLVRRWSAEGYSREVHGKSAEEILDGYFMELISRSMLLPSQQSIHGVEGIGSCQIHDLIREIGISKSMEENLVLTVEEGCSLNSQGTMRHLAINGNWKGDRSDFESIVDMSRVRSVTVFGEWKSFFISDKMSLLRVLDLEDTTGLRDHHLKHIGKFLHLRYLSLRGCDAIYHLPDSLGNLRELVTLDVRGTRIIKLPRSIVNLQKLSYLRSGRKPDDEYGSYEDYVGQFLGFHGNRGCFLLLTAGIACCCRSVVAETLYDDIDLNCQDECTALCCNLFPFIAMHLDIHGVLVQSGMRKLKALHTLGVVNIALRGKDVLKDIEGLIHLRKLGVIGVNKENGQELCLAIVGLSRLESLSIRSEGEPGLSGCLDGEFEFPKKLQSLKLYGNLVELPEWIPGLRNLVKLKLRSCRISEHDEAIQVLGDLPNLASLHLLEESFEQTNACLTFRPHMFPKLVVLELDSLLIDQENRNKLLFLKFEQGATPKIELLKFHWGVINSRTLSGLQSLASLKEVLLQGRYGNDELAYLRAELAENPSRPVIKRVLGSVRRGARRTRTAYW</sequence>
<dbReference type="InterPro" id="IPR041118">
    <property type="entry name" value="Rx_N"/>
</dbReference>
<comment type="caution">
    <text evidence="12">The sequence shown here is derived from an EMBL/GenBank/DDBJ whole genome shotgun (WGS) entry which is preliminary data.</text>
</comment>
<dbReference type="GO" id="GO:0042742">
    <property type="term" value="P:defense response to bacterium"/>
    <property type="evidence" value="ECO:0007669"/>
    <property type="project" value="UniProtKB-ARBA"/>
</dbReference>
<dbReference type="FunFam" id="1.10.10.10:FF:000322">
    <property type="entry name" value="Probable disease resistance protein At1g63360"/>
    <property type="match status" value="1"/>
</dbReference>
<evidence type="ECO:0000256" key="5">
    <source>
        <dbReference type="ARBA" id="ARBA00022821"/>
    </source>
</evidence>
<evidence type="ECO:0000256" key="2">
    <source>
        <dbReference type="ARBA" id="ARBA00022614"/>
    </source>
</evidence>
<feature type="domain" description="NB-ARC" evidence="8">
    <location>
        <begin position="405"/>
        <end position="565"/>
    </location>
</feature>
<dbReference type="Pfam" id="PF23598">
    <property type="entry name" value="LRR_14"/>
    <property type="match status" value="2"/>
</dbReference>
<dbReference type="Gene3D" id="3.80.10.10">
    <property type="entry name" value="Ribonuclease Inhibitor"/>
    <property type="match status" value="2"/>
</dbReference>
<accession>A0AAD8TSZ2</accession>
<dbReference type="InterPro" id="IPR036388">
    <property type="entry name" value="WH-like_DNA-bd_sf"/>
</dbReference>
<dbReference type="PANTHER" id="PTHR23155">
    <property type="entry name" value="DISEASE RESISTANCE PROTEIN RP"/>
    <property type="match status" value="1"/>
</dbReference>
<feature type="domain" description="Disease resistance protein winged helix" evidence="10">
    <location>
        <begin position="655"/>
        <end position="726"/>
    </location>
</feature>
<keyword evidence="3" id="KW-0677">Repeat</keyword>
<dbReference type="InterPro" id="IPR042197">
    <property type="entry name" value="Apaf_helical"/>
</dbReference>
<keyword evidence="13" id="KW-1185">Reference proteome</keyword>
<dbReference type="InterPro" id="IPR002182">
    <property type="entry name" value="NB-ARC"/>
</dbReference>